<evidence type="ECO:0008006" key="4">
    <source>
        <dbReference type="Google" id="ProtNLM"/>
    </source>
</evidence>
<evidence type="ECO:0000313" key="2">
    <source>
        <dbReference type="EMBL" id="SCX32008.1"/>
    </source>
</evidence>
<keyword evidence="1" id="KW-1133">Transmembrane helix</keyword>
<accession>A0A1G4WXV3</accession>
<dbReference type="Proteomes" id="UP000199707">
    <property type="component" value="Unassembled WGS sequence"/>
</dbReference>
<feature type="transmembrane region" description="Helical" evidence="1">
    <location>
        <begin position="75"/>
        <end position="94"/>
    </location>
</feature>
<feature type="transmembrane region" description="Helical" evidence="1">
    <location>
        <begin position="115"/>
        <end position="137"/>
    </location>
</feature>
<protein>
    <recommendedName>
        <fullName evidence="4">DMSO/TMAO reductase YedYZ, heme-binding membrane subunit</fullName>
    </recommendedName>
</protein>
<evidence type="ECO:0000313" key="3">
    <source>
        <dbReference type="Proteomes" id="UP000199707"/>
    </source>
</evidence>
<keyword evidence="1" id="KW-0472">Membrane</keyword>
<proteinExistence type="predicted"/>
<name>A0A1G4WXV3_9MYCO</name>
<dbReference type="EMBL" id="FMUB01000014">
    <property type="protein sequence ID" value="SCX32008.1"/>
    <property type="molecule type" value="Genomic_DNA"/>
</dbReference>
<feature type="transmembrane region" description="Helical" evidence="1">
    <location>
        <begin position="48"/>
        <end position="69"/>
    </location>
</feature>
<feature type="transmembrane region" description="Helical" evidence="1">
    <location>
        <begin position="213"/>
        <end position="231"/>
    </location>
</feature>
<gene>
    <name evidence="2" type="ORF">SAMN02799620_05486</name>
</gene>
<dbReference type="STRING" id="1502745.SAMN02799620_05486"/>
<organism evidence="2 3">
    <name type="scientific">Mycolicibacterium fluoranthenivorans</name>
    <dbReference type="NCBI Taxonomy" id="258505"/>
    <lineage>
        <taxon>Bacteria</taxon>
        <taxon>Bacillati</taxon>
        <taxon>Actinomycetota</taxon>
        <taxon>Actinomycetes</taxon>
        <taxon>Mycobacteriales</taxon>
        <taxon>Mycobacteriaceae</taxon>
        <taxon>Mycolicibacterium</taxon>
    </lineage>
</organism>
<keyword evidence="1" id="KW-0812">Transmembrane</keyword>
<reference evidence="3" key="1">
    <citation type="submission" date="2016-10" db="EMBL/GenBank/DDBJ databases">
        <authorList>
            <person name="Varghese N."/>
            <person name="Submissions S."/>
        </authorList>
    </citation>
    <scope>NUCLEOTIDE SEQUENCE [LARGE SCALE GENOMIC DNA]</scope>
    <source>
        <strain evidence="3">UNC267MFSha1.1M11</strain>
    </source>
</reference>
<feature type="transmembrane region" description="Helical" evidence="1">
    <location>
        <begin position="152"/>
        <end position="172"/>
    </location>
</feature>
<dbReference type="AlphaFoldDB" id="A0A1G4WXV3"/>
<evidence type="ECO:0000256" key="1">
    <source>
        <dbReference type="SAM" id="Phobius"/>
    </source>
</evidence>
<feature type="transmembrane region" description="Helical" evidence="1">
    <location>
        <begin position="184"/>
        <end position="201"/>
    </location>
</feature>
<sequence>MGVSPFIFNIDDFDQKRSLDEMRSGCSNGAMTITQSRQSSSALSGWRLTWILIVAVAVFSTVAATTVGGASGANLGIRITARASAVLFLLAFTASSLYQLWPTDTTRWIRRNRRYLGVAFAGSHVVHAFFIIATIVLNTPRFDAGVERTPHGVYVIDFIAYAFVIAMTVTSFDRIAKRMQYPVWHRLHLTGSYVIWFAFFIAYWRRGVTYTEFYGPFLIIVLAALVVRFIAKAKRYSNRGRGGTS</sequence>